<evidence type="ECO:0000313" key="4">
    <source>
        <dbReference type="Proteomes" id="UP000683436"/>
    </source>
</evidence>
<keyword evidence="3" id="KW-0614">Plasmid</keyword>
<gene>
    <name evidence="3" type="ORF">KQ248_22930</name>
</gene>
<sequence length="131" mass="15159">MSTRWDNEGNLGADPEFKLVRVSGKEDRALLQCSVYFDNPVPKNEGFEDRGGFWARVEWWHQNAEQFSALYKKGMRVHVQGTLQMEPFEDNEGEDRLSIKVRADRIAILPYRVESVVMGPARSRQREAEEA</sequence>
<dbReference type="EMBL" id="CP076684">
    <property type="protein sequence ID" value="QWV19485.1"/>
    <property type="molecule type" value="Genomic_DNA"/>
</dbReference>
<dbReference type="RefSeq" id="WP_125882649.1">
    <property type="nucleotide sequence ID" value="NZ_CP076684.1"/>
</dbReference>
<dbReference type="SUPFAM" id="SSF50249">
    <property type="entry name" value="Nucleic acid-binding proteins"/>
    <property type="match status" value="1"/>
</dbReference>
<dbReference type="Gene3D" id="2.40.50.140">
    <property type="entry name" value="Nucleic acid-binding proteins"/>
    <property type="match status" value="1"/>
</dbReference>
<dbReference type="Proteomes" id="UP000683436">
    <property type="component" value="Plasmid megaplasmid"/>
</dbReference>
<organism evidence="3 4">
    <name type="scientific">Stutzerimonas zhaodongensis</name>
    <dbReference type="NCBI Taxonomy" id="1176257"/>
    <lineage>
        <taxon>Bacteria</taxon>
        <taxon>Pseudomonadati</taxon>
        <taxon>Pseudomonadota</taxon>
        <taxon>Gammaproteobacteria</taxon>
        <taxon>Pseudomonadales</taxon>
        <taxon>Pseudomonadaceae</taxon>
        <taxon>Stutzerimonas</taxon>
    </lineage>
</organism>
<evidence type="ECO:0000313" key="3">
    <source>
        <dbReference type="EMBL" id="QWV19485.1"/>
    </source>
</evidence>
<proteinExistence type="predicted"/>
<dbReference type="NCBIfam" id="NF006039">
    <property type="entry name" value="PRK08182.1"/>
    <property type="match status" value="1"/>
</dbReference>
<evidence type="ECO:0000256" key="1">
    <source>
        <dbReference type="ARBA" id="ARBA00023125"/>
    </source>
</evidence>
<geneLocation type="plasmid" evidence="3 4">
    <name>megaplasmid</name>
</geneLocation>
<name>A0ABX8J1L9_9GAMM</name>
<dbReference type="PROSITE" id="PS50935">
    <property type="entry name" value="SSB"/>
    <property type="match status" value="1"/>
</dbReference>
<dbReference type="InterPro" id="IPR000424">
    <property type="entry name" value="Primosome_PriB/ssb"/>
</dbReference>
<dbReference type="CDD" id="cd04496">
    <property type="entry name" value="SSB_OBF"/>
    <property type="match status" value="1"/>
</dbReference>
<protein>
    <recommendedName>
        <fullName evidence="2">Single-stranded DNA-binding protein</fullName>
    </recommendedName>
</protein>
<dbReference type="GO" id="GO:0003677">
    <property type="term" value="F:DNA binding"/>
    <property type="evidence" value="ECO:0007669"/>
    <property type="project" value="UniProtKB-KW"/>
</dbReference>
<keyword evidence="1 2" id="KW-0238">DNA-binding</keyword>
<dbReference type="PIRSF" id="PIRSF002070">
    <property type="entry name" value="SSB"/>
    <property type="match status" value="1"/>
</dbReference>
<accession>A0ABX8J1L9</accession>
<dbReference type="Pfam" id="PF00436">
    <property type="entry name" value="SSB"/>
    <property type="match status" value="1"/>
</dbReference>
<reference evidence="3 4" key="1">
    <citation type="submission" date="2021-06" db="EMBL/GenBank/DDBJ databases">
        <title>Microbial metabolic specificity influences pelagic lipid remineralization.</title>
        <authorList>
            <person name="Behrendt L."/>
            <person name="Hunter J.E."/>
            <person name="Alcolombri U."/>
            <person name="Smriga S."/>
            <person name="Mincer T."/>
            <person name="Lowenstein D.P."/>
            <person name="Peaudecerf F.J."/>
            <person name="Fernandez V.I."/>
            <person name="Fredricks H."/>
            <person name="Almblad H."/>
            <person name="Harrison J.J."/>
            <person name="Stocker R."/>
            <person name="Van Mooy B.A.S."/>
        </authorList>
    </citation>
    <scope>NUCLEOTIDE SEQUENCE [LARGE SCALE GENOMIC DNA]</scope>
    <source>
        <strain evidence="3 4">A252</strain>
        <plasmid evidence="3 4">megaplasmid</plasmid>
    </source>
</reference>
<keyword evidence="4" id="KW-1185">Reference proteome</keyword>
<evidence type="ECO:0000256" key="2">
    <source>
        <dbReference type="PIRNR" id="PIRNR002070"/>
    </source>
</evidence>
<dbReference type="InterPro" id="IPR011344">
    <property type="entry name" value="ssDNA-bd"/>
</dbReference>
<dbReference type="InterPro" id="IPR012340">
    <property type="entry name" value="NA-bd_OB-fold"/>
</dbReference>